<sequence length="315" mass="34837">MTGPVDAEISPDGSKVAYHQVRYPSISSPADVRTAFTDTTGLSSVEKYGIVLGDEFAWLGNSRGVLVDGDIHVYELGRNSQSRLWFNQAEVTRDYGDTPGFPQVSRDGRLVAWTSYTTGRILLARVNGDVRTSVPGTPTALCGLAGEDAPLEHPHFSPDSTSMLWQENGNEVWIGWDFEASPECGSAQFKRLLSNATQPDWSAAKYDVTPEPRVQPKPKTAKQVLKLRKRPAIRGQARVGSTLRATRGAWTGKPTRYAFRWFRGTAPIRGRAGAKRTYVVRRVDRGRQLSVRVTVRKAGVRGLNAARSKVVRVRR</sequence>
<evidence type="ECO:0008006" key="3">
    <source>
        <dbReference type="Google" id="ProtNLM"/>
    </source>
</evidence>
<dbReference type="Gene3D" id="2.60.40.2700">
    <property type="match status" value="1"/>
</dbReference>
<dbReference type="SUPFAM" id="SSF50969">
    <property type="entry name" value="YVTN repeat-like/Quinoprotein amine dehydrogenase"/>
    <property type="match status" value="1"/>
</dbReference>
<reference evidence="1 2" key="1">
    <citation type="submission" date="2023-07" db="EMBL/GenBank/DDBJ databases">
        <title>Sequencing the genomes of 1000 actinobacteria strains.</title>
        <authorList>
            <person name="Klenk H.-P."/>
        </authorList>
    </citation>
    <scope>NUCLEOTIDE SEQUENCE [LARGE SCALE GENOMIC DNA]</scope>
    <source>
        <strain evidence="1 2">GD13</strain>
    </source>
</reference>
<accession>A0ABT9NQM5</accession>
<dbReference type="RefSeq" id="WP_068120489.1">
    <property type="nucleotide sequence ID" value="NZ_CCXJ01000281.1"/>
</dbReference>
<keyword evidence="2" id="KW-1185">Reference proteome</keyword>
<evidence type="ECO:0000313" key="1">
    <source>
        <dbReference type="EMBL" id="MDP9822616.1"/>
    </source>
</evidence>
<dbReference type="Gene3D" id="2.120.10.30">
    <property type="entry name" value="TolB, C-terminal domain"/>
    <property type="match status" value="1"/>
</dbReference>
<dbReference type="Proteomes" id="UP001240447">
    <property type="component" value="Unassembled WGS sequence"/>
</dbReference>
<comment type="caution">
    <text evidence="1">The sequence shown here is derived from an EMBL/GenBank/DDBJ whole genome shotgun (WGS) entry which is preliminary data.</text>
</comment>
<gene>
    <name evidence="1" type="ORF">J2S59_002425</name>
</gene>
<proteinExistence type="predicted"/>
<evidence type="ECO:0000313" key="2">
    <source>
        <dbReference type="Proteomes" id="UP001240447"/>
    </source>
</evidence>
<name>A0ABT9NQM5_9ACTN</name>
<organism evidence="1 2">
    <name type="scientific">Nocardioides massiliensis</name>
    <dbReference type="NCBI Taxonomy" id="1325935"/>
    <lineage>
        <taxon>Bacteria</taxon>
        <taxon>Bacillati</taxon>
        <taxon>Actinomycetota</taxon>
        <taxon>Actinomycetes</taxon>
        <taxon>Propionibacteriales</taxon>
        <taxon>Nocardioidaceae</taxon>
        <taxon>Nocardioides</taxon>
    </lineage>
</organism>
<dbReference type="EMBL" id="JAUSQM010000001">
    <property type="protein sequence ID" value="MDP9822616.1"/>
    <property type="molecule type" value="Genomic_DNA"/>
</dbReference>
<dbReference type="InterPro" id="IPR011044">
    <property type="entry name" value="Quino_amine_DH_bsu"/>
</dbReference>
<dbReference type="InterPro" id="IPR011042">
    <property type="entry name" value="6-blade_b-propeller_TolB-like"/>
</dbReference>
<protein>
    <recommendedName>
        <fullName evidence="3">WD40 repeat domain-containing protein</fullName>
    </recommendedName>
</protein>